<evidence type="ECO:0000313" key="16">
    <source>
        <dbReference type="Proteomes" id="UP000095767"/>
    </source>
</evidence>
<evidence type="ECO:0000256" key="7">
    <source>
        <dbReference type="ARBA" id="ARBA00022840"/>
    </source>
</evidence>
<comment type="similarity">
    <text evidence="3 12">Belongs to the hexokinase family.</text>
</comment>
<feature type="domain" description="Hexokinase C-terminal" evidence="14">
    <location>
        <begin position="239"/>
        <end position="454"/>
    </location>
</feature>
<dbReference type="STRING" id="888268.A0A1E5UPW0"/>
<comment type="catalytic activity">
    <reaction evidence="11">
        <text>D-glucose + ATP = D-glucose 6-phosphate + ADP + H(+)</text>
        <dbReference type="Rhea" id="RHEA:17825"/>
        <dbReference type="ChEBI" id="CHEBI:4167"/>
        <dbReference type="ChEBI" id="CHEBI:15378"/>
        <dbReference type="ChEBI" id="CHEBI:30616"/>
        <dbReference type="ChEBI" id="CHEBI:61548"/>
        <dbReference type="ChEBI" id="CHEBI:456216"/>
        <dbReference type="EC" id="2.7.1.1"/>
    </reaction>
    <physiologicalReaction direction="left-to-right" evidence="11">
        <dbReference type="Rhea" id="RHEA:17826"/>
    </physiologicalReaction>
</comment>
<evidence type="ECO:0000256" key="12">
    <source>
        <dbReference type="RuleBase" id="RU362007"/>
    </source>
</evidence>
<evidence type="ECO:0000256" key="2">
    <source>
        <dbReference type="ARBA" id="ARBA00005028"/>
    </source>
</evidence>
<dbReference type="GO" id="GO:0001678">
    <property type="term" value="P:intracellular glucose homeostasis"/>
    <property type="evidence" value="ECO:0007669"/>
    <property type="project" value="InterPro"/>
</dbReference>
<dbReference type="InterPro" id="IPR001312">
    <property type="entry name" value="Hexokinase"/>
</dbReference>
<dbReference type="Gene3D" id="3.30.420.40">
    <property type="match status" value="1"/>
</dbReference>
<dbReference type="EC" id="2.7.1.-" evidence="12"/>
<evidence type="ECO:0000256" key="6">
    <source>
        <dbReference type="ARBA" id="ARBA00022777"/>
    </source>
</evidence>
<dbReference type="GO" id="GO:0004340">
    <property type="term" value="F:glucokinase activity"/>
    <property type="evidence" value="ECO:0007669"/>
    <property type="project" value="TreeGrafter"/>
</dbReference>
<keyword evidence="8 12" id="KW-0324">Glycolysis</keyword>
<dbReference type="EMBL" id="LWDX02068616">
    <property type="protein sequence ID" value="OEL14903.1"/>
    <property type="molecule type" value="Genomic_DNA"/>
</dbReference>
<sequence>MRKQAALVAATAVFAAAAAAVAAVLARQRLSEAKRWARAGAVLRGLEERCAAPAERLRQVAEAMAAEMRSGLACDGSEGGDGSALLKMLVTYVDSLPSGDEKGLFYALDLGGTNFRVLRVQLGGKEQRIIKQKSKGVSIPQHLMSGGSDELFDFIAAALAKFVASEGEDYHLPEGMQRQLGFTFSFPVKQTSIASGTLIKWTKGFTIDEMVSSFTLPTQTIDSNLRLSFCSDMENCCNHPLSKCSDRSSHLPLTEFDQALDAESLNPGEQIYEKLISGMYMGEIVRRVLLKMAQEAYLFADNVPPKLETPHILSWHQAGRNLEGIHLLAFSLNYSTVRSILQSTFFLIGFQIESTCYKTRKVVVDVCEVVARRGARLAAAGVYGILKKLGRDTASPDEKRVVIAVDGGVYKYYTFFAQCMESTLSDLLGEEVASSVVIKQAEDGSGTGAALLAASYSQCLQDD</sequence>
<dbReference type="SUPFAM" id="SSF53067">
    <property type="entry name" value="Actin-like ATPase domain"/>
    <property type="match status" value="2"/>
</dbReference>
<dbReference type="UniPathway" id="UPA00242"/>
<dbReference type="PROSITE" id="PS51748">
    <property type="entry name" value="HEXOKINASE_2"/>
    <property type="match status" value="1"/>
</dbReference>
<evidence type="ECO:0000256" key="5">
    <source>
        <dbReference type="ARBA" id="ARBA00022741"/>
    </source>
</evidence>
<dbReference type="Pfam" id="PF00349">
    <property type="entry name" value="Hexokinase_1"/>
    <property type="match status" value="1"/>
</dbReference>
<organism evidence="15 16">
    <name type="scientific">Dichanthelium oligosanthes</name>
    <dbReference type="NCBI Taxonomy" id="888268"/>
    <lineage>
        <taxon>Eukaryota</taxon>
        <taxon>Viridiplantae</taxon>
        <taxon>Streptophyta</taxon>
        <taxon>Embryophyta</taxon>
        <taxon>Tracheophyta</taxon>
        <taxon>Spermatophyta</taxon>
        <taxon>Magnoliopsida</taxon>
        <taxon>Liliopsida</taxon>
        <taxon>Poales</taxon>
        <taxon>Poaceae</taxon>
        <taxon>PACMAD clade</taxon>
        <taxon>Panicoideae</taxon>
        <taxon>Panicodae</taxon>
        <taxon>Paniceae</taxon>
        <taxon>Dichantheliinae</taxon>
        <taxon>Dichanthelium</taxon>
    </lineage>
</organism>
<keyword evidence="16" id="KW-1185">Reference proteome</keyword>
<evidence type="ECO:0000256" key="9">
    <source>
        <dbReference type="ARBA" id="ARBA00044613"/>
    </source>
</evidence>
<keyword evidence="5 12" id="KW-0547">Nucleotide-binding</keyword>
<dbReference type="GO" id="GO:0005524">
    <property type="term" value="F:ATP binding"/>
    <property type="evidence" value="ECO:0007669"/>
    <property type="project" value="UniProtKB-UniRule"/>
</dbReference>
<keyword evidence="4 12" id="KW-0808">Transferase</keyword>
<dbReference type="GO" id="GO:0005536">
    <property type="term" value="F:D-glucose binding"/>
    <property type="evidence" value="ECO:0007669"/>
    <property type="project" value="InterPro"/>
</dbReference>
<dbReference type="InterPro" id="IPR022673">
    <property type="entry name" value="Hexokinase_C"/>
</dbReference>
<dbReference type="GO" id="GO:0006096">
    <property type="term" value="P:glycolytic process"/>
    <property type="evidence" value="ECO:0007669"/>
    <property type="project" value="UniProtKB-UniPathway"/>
</dbReference>
<evidence type="ECO:0000256" key="11">
    <source>
        <dbReference type="ARBA" id="ARBA00048160"/>
    </source>
</evidence>
<accession>A0A1E5UPW0</accession>
<dbReference type="InterPro" id="IPR022672">
    <property type="entry name" value="Hexokinase_N"/>
</dbReference>
<comment type="catalytic activity">
    <reaction evidence="10">
        <text>D-fructose + ATP = D-fructose 6-phosphate + ADP + H(+)</text>
        <dbReference type="Rhea" id="RHEA:16125"/>
        <dbReference type="ChEBI" id="CHEBI:15378"/>
        <dbReference type="ChEBI" id="CHEBI:30616"/>
        <dbReference type="ChEBI" id="CHEBI:37721"/>
        <dbReference type="ChEBI" id="CHEBI:61527"/>
        <dbReference type="ChEBI" id="CHEBI:456216"/>
        <dbReference type="EC" id="2.7.1.1"/>
    </reaction>
    <physiologicalReaction direction="left-to-right" evidence="10">
        <dbReference type="Rhea" id="RHEA:16126"/>
    </physiologicalReaction>
</comment>
<dbReference type="Gene3D" id="3.40.367.20">
    <property type="match status" value="2"/>
</dbReference>
<dbReference type="GO" id="GO:0006006">
    <property type="term" value="P:glucose metabolic process"/>
    <property type="evidence" value="ECO:0007669"/>
    <property type="project" value="TreeGrafter"/>
</dbReference>
<evidence type="ECO:0000256" key="4">
    <source>
        <dbReference type="ARBA" id="ARBA00022679"/>
    </source>
</evidence>
<evidence type="ECO:0000256" key="3">
    <source>
        <dbReference type="ARBA" id="ARBA00009225"/>
    </source>
</evidence>
<evidence type="ECO:0000259" key="13">
    <source>
        <dbReference type="Pfam" id="PF00349"/>
    </source>
</evidence>
<keyword evidence="7 12" id="KW-0067">ATP-binding</keyword>
<dbReference type="GO" id="GO:0005739">
    <property type="term" value="C:mitochondrion"/>
    <property type="evidence" value="ECO:0007669"/>
    <property type="project" value="TreeGrafter"/>
</dbReference>
<dbReference type="GO" id="GO:0008865">
    <property type="term" value="F:fructokinase activity"/>
    <property type="evidence" value="ECO:0007669"/>
    <property type="project" value="TreeGrafter"/>
</dbReference>
<evidence type="ECO:0000259" key="14">
    <source>
        <dbReference type="Pfam" id="PF03727"/>
    </source>
</evidence>
<evidence type="ECO:0000313" key="15">
    <source>
        <dbReference type="EMBL" id="OEL14903.1"/>
    </source>
</evidence>
<dbReference type="OrthoDB" id="419537at2759"/>
<comment type="pathway">
    <text evidence="2">Carbohydrate metabolism; hexose metabolism.</text>
</comment>
<protein>
    <recommendedName>
        <fullName evidence="12">Phosphotransferase</fullName>
        <ecNumber evidence="12">2.7.1.-</ecNumber>
    </recommendedName>
</protein>
<evidence type="ECO:0000256" key="1">
    <source>
        <dbReference type="ARBA" id="ARBA00004888"/>
    </source>
</evidence>
<proteinExistence type="inferred from homology"/>
<dbReference type="GO" id="GO:0005829">
    <property type="term" value="C:cytosol"/>
    <property type="evidence" value="ECO:0007669"/>
    <property type="project" value="TreeGrafter"/>
</dbReference>
<reference evidence="15 16" key="1">
    <citation type="submission" date="2016-09" db="EMBL/GenBank/DDBJ databases">
        <title>The draft genome of Dichanthelium oligosanthes: A C3 panicoid grass species.</title>
        <authorList>
            <person name="Studer A.J."/>
            <person name="Schnable J.C."/>
            <person name="Brutnell T.P."/>
        </authorList>
    </citation>
    <scope>NUCLEOTIDE SEQUENCE [LARGE SCALE GENOMIC DNA]</scope>
    <source>
        <strain evidence="16">cv. Kellogg 1175</strain>
        <tissue evidence="15">Leaf</tissue>
    </source>
</reference>
<dbReference type="FunFam" id="3.30.420.40:FF:000034">
    <property type="entry name" value="Phosphotransferase"/>
    <property type="match status" value="1"/>
</dbReference>
<comment type="caution">
    <text evidence="15">The sequence shown here is derived from an EMBL/GenBank/DDBJ whole genome shotgun (WGS) entry which is preliminary data.</text>
</comment>
<evidence type="ECO:0000256" key="8">
    <source>
        <dbReference type="ARBA" id="ARBA00023152"/>
    </source>
</evidence>
<dbReference type="PANTHER" id="PTHR19443">
    <property type="entry name" value="HEXOKINASE"/>
    <property type="match status" value="1"/>
</dbReference>
<comment type="catalytic activity">
    <reaction evidence="9">
        <text>a D-hexose + ATP = a D-hexose 6-phosphate + ADP + H(+)</text>
        <dbReference type="Rhea" id="RHEA:22740"/>
        <dbReference type="ChEBI" id="CHEBI:4194"/>
        <dbReference type="ChEBI" id="CHEBI:15378"/>
        <dbReference type="ChEBI" id="CHEBI:30616"/>
        <dbReference type="ChEBI" id="CHEBI:229467"/>
        <dbReference type="ChEBI" id="CHEBI:456216"/>
        <dbReference type="EC" id="2.7.1.1"/>
    </reaction>
    <physiologicalReaction direction="left-to-right" evidence="9">
        <dbReference type="Rhea" id="RHEA:22741"/>
    </physiologicalReaction>
</comment>
<gene>
    <name evidence="15" type="ORF">BAE44_0024075</name>
</gene>
<dbReference type="PRINTS" id="PR00475">
    <property type="entry name" value="HEXOKINASE"/>
</dbReference>
<dbReference type="PANTHER" id="PTHR19443:SF14">
    <property type="entry name" value="HEXOKINASE-9"/>
    <property type="match status" value="1"/>
</dbReference>
<keyword evidence="6 12" id="KW-0418">Kinase</keyword>
<evidence type="ECO:0000256" key="10">
    <source>
        <dbReference type="ARBA" id="ARBA00047905"/>
    </source>
</evidence>
<dbReference type="AlphaFoldDB" id="A0A1E5UPW0"/>
<dbReference type="InterPro" id="IPR043129">
    <property type="entry name" value="ATPase_NBD"/>
</dbReference>
<dbReference type="UniPathway" id="UPA00109">
    <property type="reaction ID" value="UER00180"/>
</dbReference>
<name>A0A1E5UPW0_9POAL</name>
<dbReference type="Proteomes" id="UP000095767">
    <property type="component" value="Unassembled WGS sequence"/>
</dbReference>
<dbReference type="Pfam" id="PF03727">
    <property type="entry name" value="Hexokinase_2"/>
    <property type="match status" value="1"/>
</dbReference>
<feature type="domain" description="Hexokinase N-terminal" evidence="13">
    <location>
        <begin position="44"/>
        <end position="211"/>
    </location>
</feature>
<comment type="pathway">
    <text evidence="1">Carbohydrate degradation; glycolysis; D-glyceraldehyde 3-phosphate and glycerone phosphate from D-glucose: step 1/4.</text>
</comment>